<feature type="compositionally biased region" description="Polar residues" evidence="1">
    <location>
        <begin position="364"/>
        <end position="380"/>
    </location>
</feature>
<feature type="region of interest" description="Disordered" evidence="1">
    <location>
        <begin position="136"/>
        <end position="171"/>
    </location>
</feature>
<dbReference type="PANTHER" id="PTHR12348">
    <property type="entry name" value="TSC22"/>
    <property type="match status" value="1"/>
</dbReference>
<evidence type="ECO:0000256" key="1">
    <source>
        <dbReference type="SAM" id="MobiDB-lite"/>
    </source>
</evidence>
<dbReference type="AlphaFoldDB" id="A0A9P1IEW7"/>
<proteinExistence type="predicted"/>
<dbReference type="CDD" id="cd21936">
    <property type="entry name" value="ZIP_TSC22D"/>
    <property type="match status" value="1"/>
</dbReference>
<organism evidence="2 3">
    <name type="scientific">Caenorhabditis angaria</name>
    <dbReference type="NCBI Taxonomy" id="860376"/>
    <lineage>
        <taxon>Eukaryota</taxon>
        <taxon>Metazoa</taxon>
        <taxon>Ecdysozoa</taxon>
        <taxon>Nematoda</taxon>
        <taxon>Chromadorea</taxon>
        <taxon>Rhabditida</taxon>
        <taxon>Rhabditina</taxon>
        <taxon>Rhabditomorpha</taxon>
        <taxon>Rhabditoidea</taxon>
        <taxon>Rhabditidae</taxon>
        <taxon>Peloderinae</taxon>
        <taxon>Caenorhabditis</taxon>
    </lineage>
</organism>
<dbReference type="OrthoDB" id="8961796at2759"/>
<sequence length="524" mass="58397">MGELAPEVPQPKPSRFQFVPVPGEFTRGRWKCRDSVKPYAELLEFDKSGKEDKPNPNKITVTRKFVQEIPSSDTILVTSIEDNTNKEEYLVTRKKGVTIVRKGSNSVSPEKDPQFSMINNLSIDDFEKVQQQRNNNMVPPTPMNTPPATMSDSMLGSKSLAPQDASTSSAKPKVFQVQAVIDSQPTRKFSHENGALQRIPDASQFQNLDNPAYSATLPPQKPRVFHVQPVQDLSMRKERAESVVSCAHFTIQSNNDRDIDGVFNVCPPKRRESEENDDIEIRTVRSEEESEGVSITISSMIDKRMDHLNMDDTEIIASKREVASSVSSLDAAGIPIASSTPIAPHSTPYGTPKDFPRSPIEPPSFTSTSINPPSSVVSAPNLASSTPVTVTESNMMPIDNKIEQAMELVKTHLTYAVREEVDTLKNTITDLEYQMREFQYECNFLRQHVSQEVMEQAATYVRQQMQKFQPPTRRSMSLAGCTSDVSSTNINNTGNSSSSTHMRNLQNQIQQIKVSHPPPTLPNS</sequence>
<dbReference type="Gene3D" id="1.20.5.490">
    <property type="entry name" value="Single helix bin"/>
    <property type="match status" value="1"/>
</dbReference>
<comment type="caution">
    <text evidence="2">The sequence shown here is derived from an EMBL/GenBank/DDBJ whole genome shotgun (WGS) entry which is preliminary data.</text>
</comment>
<dbReference type="EMBL" id="CANHGI010000002">
    <property type="protein sequence ID" value="CAI5441972.1"/>
    <property type="molecule type" value="Genomic_DNA"/>
</dbReference>
<name>A0A9P1IEW7_9PELO</name>
<reference evidence="2" key="1">
    <citation type="submission" date="2022-11" db="EMBL/GenBank/DDBJ databases">
        <authorList>
            <person name="Kikuchi T."/>
        </authorList>
    </citation>
    <scope>NUCLEOTIDE SEQUENCE</scope>
    <source>
        <strain evidence="2">PS1010</strain>
    </source>
</reference>
<protein>
    <submittedName>
        <fullName evidence="2">Uncharacterized protein</fullName>
    </submittedName>
</protein>
<accession>A0A9P1IEW7</accession>
<dbReference type="Pfam" id="PF01166">
    <property type="entry name" value="TSC22"/>
    <property type="match status" value="1"/>
</dbReference>
<evidence type="ECO:0000313" key="3">
    <source>
        <dbReference type="Proteomes" id="UP001152747"/>
    </source>
</evidence>
<dbReference type="PANTHER" id="PTHR12348:SF27">
    <property type="entry name" value="FLOCCULATION PROTEIN FLO11-RELATED"/>
    <property type="match status" value="1"/>
</dbReference>
<evidence type="ECO:0000313" key="2">
    <source>
        <dbReference type="EMBL" id="CAI5441972.1"/>
    </source>
</evidence>
<gene>
    <name evidence="2" type="ORF">CAMP_LOCUS4609</name>
</gene>
<dbReference type="SUPFAM" id="SSF58026">
    <property type="entry name" value="Delta-sleep-inducing peptide immunoreactive peptide"/>
    <property type="match status" value="1"/>
</dbReference>
<feature type="region of interest" description="Disordered" evidence="1">
    <location>
        <begin position="467"/>
        <end position="502"/>
    </location>
</feature>
<feature type="compositionally biased region" description="Low complexity" evidence="1">
    <location>
        <begin position="486"/>
        <end position="500"/>
    </location>
</feature>
<keyword evidence="3" id="KW-1185">Reference proteome</keyword>
<dbReference type="InterPro" id="IPR000580">
    <property type="entry name" value="TSC22/Bun"/>
</dbReference>
<dbReference type="GO" id="GO:0006357">
    <property type="term" value="P:regulation of transcription by RNA polymerase II"/>
    <property type="evidence" value="ECO:0007669"/>
    <property type="project" value="InterPro"/>
</dbReference>
<feature type="region of interest" description="Disordered" evidence="1">
    <location>
        <begin position="357"/>
        <end position="380"/>
    </location>
</feature>
<dbReference type="Proteomes" id="UP001152747">
    <property type="component" value="Unassembled WGS sequence"/>
</dbReference>